<evidence type="ECO:0000256" key="4">
    <source>
        <dbReference type="ARBA" id="ARBA00022692"/>
    </source>
</evidence>
<evidence type="ECO:0000256" key="18">
    <source>
        <dbReference type="SAM" id="Phobius"/>
    </source>
</evidence>
<keyword evidence="4 15" id="KW-0812">Transmembrane</keyword>
<dbReference type="FunFam" id="1.20.1070.10:FF:000044">
    <property type="entry name" value="Opsin, ultraviolet-sensitive"/>
    <property type="match status" value="1"/>
</dbReference>
<dbReference type="PROSITE" id="PS00238">
    <property type="entry name" value="OPSIN"/>
    <property type="match status" value="1"/>
</dbReference>
<keyword evidence="10" id="KW-0564">Palmitate</keyword>
<keyword evidence="2" id="KW-0600">Photoreceptor protein</keyword>
<evidence type="ECO:0000256" key="6">
    <source>
        <dbReference type="ARBA" id="ARBA00022989"/>
    </source>
</evidence>
<dbReference type="GO" id="GO:0009881">
    <property type="term" value="F:photoreceptor activity"/>
    <property type="evidence" value="ECO:0007669"/>
    <property type="project" value="UniProtKB-KW"/>
</dbReference>
<comment type="similarity">
    <text evidence="15">Belongs to the G-protein coupled receptor 1 family.</text>
</comment>
<evidence type="ECO:0000256" key="1">
    <source>
        <dbReference type="ARBA" id="ARBA00004141"/>
    </source>
</evidence>
<keyword evidence="5" id="KW-0681">Retinal protein</keyword>
<name>A0A1B0TJL6_ARGIR</name>
<dbReference type="GO" id="GO:0004930">
    <property type="term" value="F:G protein-coupled receptor activity"/>
    <property type="evidence" value="ECO:0007669"/>
    <property type="project" value="UniProtKB-KW"/>
</dbReference>
<feature type="transmembrane region" description="Helical" evidence="18">
    <location>
        <begin position="171"/>
        <end position="198"/>
    </location>
</feature>
<dbReference type="Gene3D" id="1.20.1070.10">
    <property type="entry name" value="Rhodopsin 7-helix transmembrane proteins"/>
    <property type="match status" value="1"/>
</dbReference>
<feature type="domain" description="G-protein coupled receptors family 1 profile" evidence="19">
    <location>
        <begin position="70"/>
        <end position="333"/>
    </location>
</feature>
<evidence type="ECO:0000256" key="11">
    <source>
        <dbReference type="ARBA" id="ARBA00023157"/>
    </source>
</evidence>
<feature type="compositionally biased region" description="Acidic residues" evidence="17">
    <location>
        <begin position="490"/>
        <end position="499"/>
    </location>
</feature>
<feature type="transmembrane region" description="Helical" evidence="18">
    <location>
        <begin position="280"/>
        <end position="305"/>
    </location>
</feature>
<evidence type="ECO:0000256" key="3">
    <source>
        <dbReference type="ARBA" id="ARBA00022606"/>
    </source>
</evidence>
<evidence type="ECO:0000256" key="16">
    <source>
        <dbReference type="SAM" id="Coils"/>
    </source>
</evidence>
<evidence type="ECO:0000259" key="19">
    <source>
        <dbReference type="PROSITE" id="PS50262"/>
    </source>
</evidence>
<feature type="coiled-coil region" evidence="16">
    <location>
        <begin position="243"/>
        <end position="270"/>
    </location>
</feature>
<accession>A0A1B0TJL6</accession>
<evidence type="ECO:0000256" key="12">
    <source>
        <dbReference type="ARBA" id="ARBA00023170"/>
    </source>
</evidence>
<protein>
    <submittedName>
        <fullName evidence="20">Opsin Gq3</fullName>
    </submittedName>
</protein>
<organism evidence="20">
    <name type="scientific">Argopecten irradians</name>
    <name type="common">Bay scallop</name>
    <name type="synonym">Aequipecten irradians</name>
    <dbReference type="NCBI Taxonomy" id="31199"/>
    <lineage>
        <taxon>Eukaryota</taxon>
        <taxon>Metazoa</taxon>
        <taxon>Spiralia</taxon>
        <taxon>Lophotrochozoa</taxon>
        <taxon>Mollusca</taxon>
        <taxon>Bivalvia</taxon>
        <taxon>Autobranchia</taxon>
        <taxon>Pteriomorphia</taxon>
        <taxon>Pectinida</taxon>
        <taxon>Pectinoidea</taxon>
        <taxon>Pectinidae</taxon>
        <taxon>Argopecten</taxon>
    </lineage>
</organism>
<sequence>MKKAMASEAGKAILSVVEEVTTINTSSSHPFDTYDYYIHPHWRKYPVVSDSWHFFVGLFITVVGISGVTGNIVVIWIFSSVKTLKTPSNLLIVNLALSDLTFSAVNGFPLFTISAFNKRWVFGDAACEFYGLIGGIFGLMSINTLAMISVDRFICITKPLQAARIMTRKKAFLMIVVVWSWAIGWSILPLFGLGAYIPEGFQTSCTFDYLTKTTSNRIYIIGMYVFAFALPLLIIIGCYVGILKAIRKHAKEMSRMADKMNAEEKDKKEKSKTEIKIAKIAMMLISLFILSWSPYATIALMAQFGDPSFVTPYMSELPVLLAKASAMHNPIVYALSHPKFREALMKKAPCFLSCCMPSDKPQTDGKAPPPQKPVMHRQLTQTFSDASMSSIQTNLSEGFEMRTAKEQWTSSTDMVRQLVGVLVCMATKKSTDQTVAIPETANAVISDVAGPSTGDPEEGVFTVNDGNLDLVAAAGALINAFGPDSKSEPPSEEVEEEGEVTPSGTDNPAFEPEEKDTQV</sequence>
<dbReference type="GO" id="GO:0016020">
    <property type="term" value="C:membrane"/>
    <property type="evidence" value="ECO:0007669"/>
    <property type="project" value="UniProtKB-SubCell"/>
</dbReference>
<feature type="transmembrane region" description="Helical" evidence="18">
    <location>
        <begin position="129"/>
        <end position="150"/>
    </location>
</feature>
<dbReference type="PANTHER" id="PTHR24240">
    <property type="entry name" value="OPSIN"/>
    <property type="match status" value="1"/>
</dbReference>
<dbReference type="InterPro" id="IPR017452">
    <property type="entry name" value="GPCR_Rhodpsn_7TM"/>
</dbReference>
<feature type="region of interest" description="Disordered" evidence="17">
    <location>
        <begin position="480"/>
        <end position="519"/>
    </location>
</feature>
<dbReference type="InterPro" id="IPR000276">
    <property type="entry name" value="GPCR_Rhodpsn"/>
</dbReference>
<keyword evidence="8 15" id="KW-0297">G-protein coupled receptor</keyword>
<dbReference type="SMART" id="SM01381">
    <property type="entry name" value="7TM_GPCR_Srsx"/>
    <property type="match status" value="1"/>
</dbReference>
<keyword evidence="7" id="KW-0157">Chromophore</keyword>
<comment type="subcellular location">
    <subcellularLocation>
        <location evidence="1">Membrane</location>
        <topology evidence="1">Multi-pass membrane protein</topology>
    </subcellularLocation>
</comment>
<dbReference type="PROSITE" id="PS00237">
    <property type="entry name" value="G_PROTEIN_RECEP_F1_1"/>
    <property type="match status" value="1"/>
</dbReference>
<evidence type="ECO:0000256" key="9">
    <source>
        <dbReference type="ARBA" id="ARBA00023136"/>
    </source>
</evidence>
<evidence type="ECO:0000256" key="7">
    <source>
        <dbReference type="ARBA" id="ARBA00022991"/>
    </source>
</evidence>
<proteinExistence type="inferred from homology"/>
<keyword evidence="12 15" id="KW-0675">Receptor</keyword>
<keyword evidence="13 15" id="KW-0807">Transducer</keyword>
<evidence type="ECO:0000256" key="17">
    <source>
        <dbReference type="SAM" id="MobiDB-lite"/>
    </source>
</evidence>
<evidence type="ECO:0000256" key="13">
    <source>
        <dbReference type="ARBA" id="ARBA00023224"/>
    </source>
</evidence>
<evidence type="ECO:0000256" key="15">
    <source>
        <dbReference type="RuleBase" id="RU000688"/>
    </source>
</evidence>
<keyword evidence="9 18" id="KW-0472">Membrane</keyword>
<dbReference type="AlphaFoldDB" id="A0A1B0TJL6"/>
<evidence type="ECO:0000256" key="14">
    <source>
        <dbReference type="ARBA" id="ARBA00023288"/>
    </source>
</evidence>
<feature type="transmembrane region" description="Helical" evidence="18">
    <location>
        <begin position="90"/>
        <end position="109"/>
    </location>
</feature>
<evidence type="ECO:0000256" key="8">
    <source>
        <dbReference type="ARBA" id="ARBA00023040"/>
    </source>
</evidence>
<dbReference type="InterPro" id="IPR027430">
    <property type="entry name" value="Retinal_BS"/>
</dbReference>
<reference evidence="20" key="1">
    <citation type="submission" date="2015-08" db="EMBL/GenBank/DDBJ databases">
        <title>Structural differences and differential expression among duplicated rhabdomeric opsins in the scallop, Argopecten irradians.</title>
        <authorList>
            <person name="Porath-Krause A.J."/>
            <person name="Pairett A.N."/>
            <person name="Faggionato D."/>
            <person name="Birla B.S."/>
            <person name="Sankar K."/>
            <person name="Serb J.M."/>
        </authorList>
    </citation>
    <scope>NUCLEOTIDE SEQUENCE</scope>
</reference>
<dbReference type="GO" id="GO:0007602">
    <property type="term" value="P:phototransduction"/>
    <property type="evidence" value="ECO:0007669"/>
    <property type="project" value="UniProtKB-KW"/>
</dbReference>
<dbReference type="Pfam" id="PF00001">
    <property type="entry name" value="7tm_1"/>
    <property type="match status" value="1"/>
</dbReference>
<feature type="transmembrane region" description="Helical" evidence="18">
    <location>
        <begin position="52"/>
        <end position="78"/>
    </location>
</feature>
<keyword evidence="14" id="KW-0449">Lipoprotein</keyword>
<dbReference type="PRINTS" id="PR00237">
    <property type="entry name" value="GPCRRHODOPSN"/>
</dbReference>
<evidence type="ECO:0000256" key="10">
    <source>
        <dbReference type="ARBA" id="ARBA00023139"/>
    </source>
</evidence>
<keyword evidence="6 18" id="KW-1133">Transmembrane helix</keyword>
<dbReference type="PROSITE" id="PS50262">
    <property type="entry name" value="G_PROTEIN_RECEP_F1_2"/>
    <property type="match status" value="1"/>
</dbReference>
<evidence type="ECO:0000313" key="20">
    <source>
        <dbReference type="EMBL" id="ALO02516.1"/>
    </source>
</evidence>
<dbReference type="SUPFAM" id="SSF81321">
    <property type="entry name" value="Family A G protein-coupled receptor-like"/>
    <property type="match status" value="1"/>
</dbReference>
<dbReference type="EMBL" id="KT426910">
    <property type="protein sequence ID" value="ALO02516.1"/>
    <property type="molecule type" value="Genomic_DNA"/>
</dbReference>
<dbReference type="CDD" id="cd15337">
    <property type="entry name" value="7tmA_Opsin_Gq_invertebrates"/>
    <property type="match status" value="1"/>
</dbReference>
<evidence type="ECO:0000256" key="5">
    <source>
        <dbReference type="ARBA" id="ARBA00022925"/>
    </source>
</evidence>
<feature type="transmembrane region" description="Helical" evidence="18">
    <location>
        <begin position="218"/>
        <end position="246"/>
    </location>
</feature>
<gene>
    <name evidence="20" type="primary">Rh</name>
</gene>
<keyword evidence="3" id="KW-0716">Sensory transduction</keyword>
<keyword evidence="11" id="KW-1015">Disulfide bond</keyword>
<keyword evidence="16" id="KW-0175">Coiled coil</keyword>
<evidence type="ECO:0000256" key="2">
    <source>
        <dbReference type="ARBA" id="ARBA00022543"/>
    </source>
</evidence>
<dbReference type="InterPro" id="IPR050125">
    <property type="entry name" value="GPCR_opsins"/>
</dbReference>